<feature type="signal peptide" evidence="2">
    <location>
        <begin position="1"/>
        <end position="17"/>
    </location>
</feature>
<organism evidence="3 4">
    <name type="scientific">Liparis tanakae</name>
    <name type="common">Tanaka's snailfish</name>
    <dbReference type="NCBI Taxonomy" id="230148"/>
    <lineage>
        <taxon>Eukaryota</taxon>
        <taxon>Metazoa</taxon>
        <taxon>Chordata</taxon>
        <taxon>Craniata</taxon>
        <taxon>Vertebrata</taxon>
        <taxon>Euteleostomi</taxon>
        <taxon>Actinopterygii</taxon>
        <taxon>Neopterygii</taxon>
        <taxon>Teleostei</taxon>
        <taxon>Neoteleostei</taxon>
        <taxon>Acanthomorphata</taxon>
        <taxon>Eupercaria</taxon>
        <taxon>Perciformes</taxon>
        <taxon>Cottioidei</taxon>
        <taxon>Cottales</taxon>
        <taxon>Liparidae</taxon>
        <taxon>Liparis</taxon>
    </lineage>
</organism>
<evidence type="ECO:0000256" key="1">
    <source>
        <dbReference type="SAM" id="MobiDB-lite"/>
    </source>
</evidence>
<evidence type="ECO:0008006" key="5">
    <source>
        <dbReference type="Google" id="ProtNLM"/>
    </source>
</evidence>
<protein>
    <recommendedName>
        <fullName evidence="5">Secreted protein</fullName>
    </recommendedName>
</protein>
<keyword evidence="4" id="KW-1185">Reference proteome</keyword>
<dbReference type="EMBL" id="SRLO01000724">
    <property type="protein sequence ID" value="TNN47790.1"/>
    <property type="molecule type" value="Genomic_DNA"/>
</dbReference>
<gene>
    <name evidence="3" type="ORF">EYF80_041987</name>
</gene>
<evidence type="ECO:0000256" key="2">
    <source>
        <dbReference type="SAM" id="SignalP"/>
    </source>
</evidence>
<reference evidence="3 4" key="1">
    <citation type="submission" date="2019-03" db="EMBL/GenBank/DDBJ databases">
        <title>First draft genome of Liparis tanakae, snailfish: a comprehensive survey of snailfish specific genes.</title>
        <authorList>
            <person name="Kim W."/>
            <person name="Song I."/>
            <person name="Jeong J.-H."/>
            <person name="Kim D."/>
            <person name="Kim S."/>
            <person name="Ryu S."/>
            <person name="Song J.Y."/>
            <person name="Lee S.K."/>
        </authorList>
    </citation>
    <scope>NUCLEOTIDE SEQUENCE [LARGE SCALE GENOMIC DNA]</scope>
    <source>
        <tissue evidence="3">Muscle</tissue>
    </source>
</reference>
<dbReference type="Proteomes" id="UP000314294">
    <property type="component" value="Unassembled WGS sequence"/>
</dbReference>
<feature type="region of interest" description="Disordered" evidence="1">
    <location>
        <begin position="111"/>
        <end position="134"/>
    </location>
</feature>
<comment type="caution">
    <text evidence="3">The sequence shown here is derived from an EMBL/GenBank/DDBJ whole genome shotgun (WGS) entry which is preliminary data.</text>
</comment>
<evidence type="ECO:0000313" key="4">
    <source>
        <dbReference type="Proteomes" id="UP000314294"/>
    </source>
</evidence>
<evidence type="ECO:0000313" key="3">
    <source>
        <dbReference type="EMBL" id="TNN47790.1"/>
    </source>
</evidence>
<feature type="chain" id="PRO_5021332928" description="Secreted protein" evidence="2">
    <location>
        <begin position="18"/>
        <end position="134"/>
    </location>
</feature>
<proteinExistence type="predicted"/>
<sequence>MASLSLPLSLSLSLSFGLSPSFCLKSGSFPALVLDVQPNQPDAAQSLAASGQIGSKDFIFSSRGTWRPNCHSAATVSKHETDDAIGLPLLLPASITLASLCCAKSCSCSNTPGKSSLKTRQEERPPSGKILIGS</sequence>
<dbReference type="AlphaFoldDB" id="A0A4Z2G3P3"/>
<accession>A0A4Z2G3P3</accession>
<name>A0A4Z2G3P3_9TELE</name>
<keyword evidence="2" id="KW-0732">Signal</keyword>